<feature type="compositionally biased region" description="Low complexity" evidence="3">
    <location>
        <begin position="411"/>
        <end position="421"/>
    </location>
</feature>
<feature type="compositionally biased region" description="Basic and acidic residues" evidence="3">
    <location>
        <begin position="778"/>
        <end position="798"/>
    </location>
</feature>
<keyword evidence="2" id="KW-0539">Nucleus</keyword>
<evidence type="ECO:0000259" key="5">
    <source>
        <dbReference type="Pfam" id="PF22972"/>
    </source>
</evidence>
<evidence type="ECO:0000256" key="3">
    <source>
        <dbReference type="SAM" id="MobiDB-lite"/>
    </source>
</evidence>
<organism evidence="6 7">
    <name type="scientific">Triparma strigata</name>
    <dbReference type="NCBI Taxonomy" id="1606541"/>
    <lineage>
        <taxon>Eukaryota</taxon>
        <taxon>Sar</taxon>
        <taxon>Stramenopiles</taxon>
        <taxon>Ochrophyta</taxon>
        <taxon>Bolidophyceae</taxon>
        <taxon>Parmales</taxon>
        <taxon>Triparmaceae</taxon>
        <taxon>Triparma</taxon>
    </lineage>
</organism>
<accession>A0A9W7C0M9</accession>
<evidence type="ECO:0008006" key="8">
    <source>
        <dbReference type="Google" id="ProtNLM"/>
    </source>
</evidence>
<feature type="compositionally biased region" description="Low complexity" evidence="3">
    <location>
        <begin position="890"/>
        <end position="901"/>
    </location>
</feature>
<comment type="caution">
    <text evidence="6">The sequence shown here is derived from an EMBL/GenBank/DDBJ whole genome shotgun (WGS) entry which is preliminary data.</text>
</comment>
<protein>
    <recommendedName>
        <fullName evidence="8">Serine/threonine-protein phosphatase 4 regulatory subunit 3-like central domain-containing protein</fullName>
    </recommendedName>
</protein>
<evidence type="ECO:0000313" key="7">
    <source>
        <dbReference type="Proteomes" id="UP001165085"/>
    </source>
</evidence>
<dbReference type="GO" id="GO:0030289">
    <property type="term" value="C:protein phosphatase 4 complex"/>
    <property type="evidence" value="ECO:0007669"/>
    <property type="project" value="TreeGrafter"/>
</dbReference>
<dbReference type="Proteomes" id="UP001165085">
    <property type="component" value="Unassembled WGS sequence"/>
</dbReference>
<evidence type="ECO:0000313" key="6">
    <source>
        <dbReference type="EMBL" id="GMI00425.1"/>
    </source>
</evidence>
<evidence type="ECO:0000256" key="2">
    <source>
        <dbReference type="ARBA" id="ARBA00023242"/>
    </source>
</evidence>
<feature type="compositionally biased region" description="Polar residues" evidence="3">
    <location>
        <begin position="871"/>
        <end position="889"/>
    </location>
</feature>
<evidence type="ECO:0000259" key="4">
    <source>
        <dbReference type="Pfam" id="PF04802"/>
    </source>
</evidence>
<dbReference type="Pfam" id="PF22972">
    <property type="entry name" value="EVH1_PP4R3"/>
    <property type="match status" value="1"/>
</dbReference>
<dbReference type="GO" id="GO:0072542">
    <property type="term" value="F:protein phosphatase activator activity"/>
    <property type="evidence" value="ECO:0007669"/>
    <property type="project" value="TreeGrafter"/>
</dbReference>
<dbReference type="PANTHER" id="PTHR23318">
    <property type="entry name" value="ATP SYNTHASE GAMMA-RELATED"/>
    <property type="match status" value="1"/>
</dbReference>
<dbReference type="PANTHER" id="PTHR23318:SF0">
    <property type="entry name" value="SERINE_THREONINE-PROTEIN PHOSPHATASE 4 REGULATORY SUBUNIT 3"/>
    <property type="match status" value="1"/>
</dbReference>
<dbReference type="AlphaFoldDB" id="A0A9W7C0M9"/>
<dbReference type="Gene3D" id="2.30.29.30">
    <property type="entry name" value="Pleckstrin-homology domain (PH domain)/Phosphotyrosine-binding domain (PTB)"/>
    <property type="match status" value="1"/>
</dbReference>
<dbReference type="GO" id="GO:0005654">
    <property type="term" value="C:nucleoplasm"/>
    <property type="evidence" value="ECO:0007669"/>
    <property type="project" value="TreeGrafter"/>
</dbReference>
<sequence length="909" mass="99891">MEDSEGPPAPPSDAPTTSQPQLWRVKLYQLNGTGEWDDLGTGHISLCTAPSDVTTLTLQKTSSEGDSEADAQPDAVEIEVKADVVYQRQGDNIITWFEQGSDGGEGGDLALSFQDNDGCREVWKGIFEAQKLAQEKREKDGSADSKRRKLNPDSGGDMSDHAGHKKDGIMERSMHQRMQNQPDPQYNLPSPLPENLGKIKDVLVEGKTEPHFNQRQTMNGIIQSLNTNNFQYINDLLALGENITVKENQPLTNHLAVIMKCIVCMNDMSILEHLVIEATPFMMLCEILSLTSMIKAITHKMPLPVTPALLKEIHKYYRLTFLRDNVMGSVEDGGGGVGSLLIFMSCEVVKSAVEENSWDDSVKILHDDAAYLKEHASAPSSSSSSPTTSNSPHHHPHPPTTYPAFNDERTPPLLNSPSPSSSSPPSPWIPVISSSEDSVPAKTSRLLVNLDYLLGFFTLLRPLQLAIKEEIFKHIGSTSASPNIFSAIAHCLTLQIADLNTLHTIHAKTLTILTNLLQYEPEVVRNVATEGMKRDEPDMCITSALGRFFATGTNVEVMFSVTEALKLLLDSETLEPQTSASAFLGPFFLKLMPLLTLPLTPSSTSNAASTEVCLPFTLELLNFAARNNVEHIKFWVSKGRGIGPMLDKIHKVQTHVKLAILRLIRTLLSLSDPPISQLISLDFFSKIIPLFSPTSDNLVGSCIIEMVDFIKTEKRFKSLVTYLIEGWGPQFEEWGAKTVTFQELKTQHEKNLEEPEEALSMVEQLNARAALNSKFAADKSGAEQLEDHRKFQDVRSEESYFNDSDDDEAPSGSNHNGGSYFSSADPSNPGVKQATTGDNNGGSGRGVGDDEDDDDDDEGFEARLRLHALTAASSITDTVNKNQKPATSMKNGKPLLKNLLPYDSDSDSD</sequence>
<feature type="domain" description="Serine/threonine-protein phosphatase 4 regulatory subunit 3-like central" evidence="4">
    <location>
        <begin position="215"/>
        <end position="749"/>
    </location>
</feature>
<evidence type="ECO:0000256" key="1">
    <source>
        <dbReference type="ARBA" id="ARBA00004123"/>
    </source>
</evidence>
<dbReference type="InterPro" id="IPR051137">
    <property type="entry name" value="PP4R3-like"/>
</dbReference>
<proteinExistence type="predicted"/>
<feature type="region of interest" description="Disordered" evidence="3">
    <location>
        <begin position="375"/>
        <end position="429"/>
    </location>
</feature>
<feature type="compositionally biased region" description="Acidic residues" evidence="3">
    <location>
        <begin position="849"/>
        <end position="859"/>
    </location>
</feature>
<dbReference type="InterPro" id="IPR055236">
    <property type="entry name" value="EVH1_PP4R3"/>
</dbReference>
<dbReference type="SUPFAM" id="SSF48371">
    <property type="entry name" value="ARM repeat"/>
    <property type="match status" value="1"/>
</dbReference>
<reference evidence="7" key="1">
    <citation type="journal article" date="2023" name="Commun. Biol.">
        <title>Genome analysis of Parmales, the sister group of diatoms, reveals the evolutionary specialization of diatoms from phago-mixotrophs to photoautotrophs.</title>
        <authorList>
            <person name="Ban H."/>
            <person name="Sato S."/>
            <person name="Yoshikawa S."/>
            <person name="Yamada K."/>
            <person name="Nakamura Y."/>
            <person name="Ichinomiya M."/>
            <person name="Sato N."/>
            <person name="Blanc-Mathieu R."/>
            <person name="Endo H."/>
            <person name="Kuwata A."/>
            <person name="Ogata H."/>
        </authorList>
    </citation>
    <scope>NUCLEOTIDE SEQUENCE [LARGE SCALE GENOMIC DNA]</scope>
    <source>
        <strain evidence="7">NIES 3701</strain>
    </source>
</reference>
<feature type="region of interest" description="Disordered" evidence="3">
    <location>
        <begin position="778"/>
        <end position="909"/>
    </location>
</feature>
<gene>
    <name evidence="6" type="ORF">TrST_g13367</name>
</gene>
<dbReference type="OrthoDB" id="198166at2759"/>
<dbReference type="Pfam" id="PF04802">
    <property type="entry name" value="PP4R3"/>
    <property type="match status" value="1"/>
</dbReference>
<dbReference type="InterPro" id="IPR016024">
    <property type="entry name" value="ARM-type_fold"/>
</dbReference>
<name>A0A9W7C0M9_9STRA</name>
<dbReference type="InterPro" id="IPR011993">
    <property type="entry name" value="PH-like_dom_sf"/>
</dbReference>
<feature type="compositionally biased region" description="Low complexity" evidence="3">
    <location>
        <begin position="377"/>
        <end position="391"/>
    </location>
</feature>
<feature type="domain" description="PP4R3 EVH1-like" evidence="5">
    <location>
        <begin position="24"/>
        <end position="130"/>
    </location>
</feature>
<feature type="compositionally biased region" description="Polar residues" evidence="3">
    <location>
        <begin position="811"/>
        <end position="826"/>
    </location>
</feature>
<dbReference type="EMBL" id="BRXY01000569">
    <property type="protein sequence ID" value="GMI00425.1"/>
    <property type="molecule type" value="Genomic_DNA"/>
</dbReference>
<feature type="compositionally biased region" description="Basic and acidic residues" evidence="3">
    <location>
        <begin position="134"/>
        <end position="145"/>
    </location>
</feature>
<dbReference type="InterPro" id="IPR006887">
    <property type="entry name" value="P4R3-like_central_dom"/>
</dbReference>
<feature type="region of interest" description="Disordered" evidence="3">
    <location>
        <begin position="134"/>
        <end position="165"/>
    </location>
</feature>
<feature type="region of interest" description="Disordered" evidence="3">
    <location>
        <begin position="1"/>
        <end position="22"/>
    </location>
</feature>
<keyword evidence="7" id="KW-1185">Reference proteome</keyword>
<comment type="subcellular location">
    <subcellularLocation>
        <location evidence="1">Nucleus</location>
    </subcellularLocation>
</comment>